<dbReference type="GO" id="GO:0004252">
    <property type="term" value="F:serine-type endopeptidase activity"/>
    <property type="evidence" value="ECO:0007669"/>
    <property type="project" value="UniProtKB-UniRule"/>
</dbReference>
<keyword evidence="7" id="KW-0812">Transmembrane</keyword>
<evidence type="ECO:0000256" key="6">
    <source>
        <dbReference type="SAM" id="MobiDB-lite"/>
    </source>
</evidence>
<comment type="caution">
    <text evidence="10">The sequence shown here is derived from an EMBL/GenBank/DDBJ whole genome shotgun (WGS) entry which is preliminary data.</text>
</comment>
<feature type="domain" description="Peptidase S8/S53" evidence="9">
    <location>
        <begin position="53"/>
        <end position="316"/>
    </location>
</feature>
<dbReference type="Pfam" id="PF00082">
    <property type="entry name" value="Peptidase_S8"/>
    <property type="match status" value="1"/>
</dbReference>
<evidence type="ECO:0000259" key="9">
    <source>
        <dbReference type="Pfam" id="PF00082"/>
    </source>
</evidence>
<dbReference type="PRINTS" id="PR00723">
    <property type="entry name" value="SUBTILISIN"/>
</dbReference>
<keyword evidence="7" id="KW-1133">Transmembrane helix</keyword>
<evidence type="ECO:0000256" key="2">
    <source>
        <dbReference type="ARBA" id="ARBA00022670"/>
    </source>
</evidence>
<reference evidence="10 11" key="1">
    <citation type="submission" date="2019-06" db="EMBL/GenBank/DDBJ databases">
        <title>Whole genome shotgun sequence of Cellulomonas gelida NBRC 3748.</title>
        <authorList>
            <person name="Hosoyama A."/>
            <person name="Uohara A."/>
            <person name="Ohji S."/>
            <person name="Ichikawa N."/>
        </authorList>
    </citation>
    <scope>NUCLEOTIDE SEQUENCE [LARGE SCALE GENOMIC DNA]</scope>
    <source>
        <strain evidence="10 11">NBRC 3748</strain>
    </source>
</reference>
<gene>
    <name evidence="10" type="ORF">CGE01nite_21510</name>
</gene>
<dbReference type="AlphaFoldDB" id="A0A4Y3KPP7"/>
<name>A0A4Y3KPP7_9CELL</name>
<dbReference type="PROSITE" id="PS51892">
    <property type="entry name" value="SUBTILASE"/>
    <property type="match status" value="1"/>
</dbReference>
<organism evidence="10 11">
    <name type="scientific">Cellulomonas gelida</name>
    <dbReference type="NCBI Taxonomy" id="1712"/>
    <lineage>
        <taxon>Bacteria</taxon>
        <taxon>Bacillati</taxon>
        <taxon>Actinomycetota</taxon>
        <taxon>Actinomycetes</taxon>
        <taxon>Micrococcales</taxon>
        <taxon>Cellulomonadaceae</taxon>
        <taxon>Cellulomonas</taxon>
    </lineage>
</organism>
<comment type="similarity">
    <text evidence="1 5">Belongs to the peptidase S8 family.</text>
</comment>
<evidence type="ECO:0000313" key="11">
    <source>
        <dbReference type="Proteomes" id="UP000320461"/>
    </source>
</evidence>
<keyword evidence="8" id="KW-0732">Signal</keyword>
<dbReference type="InterPro" id="IPR015500">
    <property type="entry name" value="Peptidase_S8_subtilisin-rel"/>
</dbReference>
<dbReference type="EMBL" id="BJLQ01000022">
    <property type="protein sequence ID" value="GEA84900.1"/>
    <property type="molecule type" value="Genomic_DNA"/>
</dbReference>
<keyword evidence="7" id="KW-0472">Membrane</keyword>
<dbReference type="InterPro" id="IPR000209">
    <property type="entry name" value="Peptidase_S8/S53_dom"/>
</dbReference>
<sequence length="449" mass="45505">MSRLRAATGALGAGLLLAALATPASATTSVDPDDGLWYFTATGMDERHERTTGKGIQVAVIDTAINPDVPELADADLHVREPSYCAAETMGPLLPATSDGPVAAHGTSMVSLIVGNGEGIDGERGVLGVAPDAEVHFYSNMALPADADVRCPAPDTNAAAWQFGQAIDQAVLDGADIISISLTTSSGVDAPAIARALHAGVIVVGAQPSDLNGSYPAAFNGVVAVDSIGPDGKLWDGAAGGQVVAPGEQIRQFTEAFDGYRVTNGSSSATAYTSAALALVWSAYPDATSNQILQTLVRNTDGEDHELYWAEGYGYGVVNVRHMLEHDPTTYPDENPLLVDDPDATPSLSEVADPTPLASSEPSAPATSSPSAAPSAAPTTATEKPPAGDDAAGSASRAPVLVGAAALLAALVAVVGLAVRRSRAHQDTSTGPGGPPTTHEPGPDPRGGQ</sequence>
<dbReference type="SUPFAM" id="SSF52743">
    <property type="entry name" value="Subtilisin-like"/>
    <property type="match status" value="1"/>
</dbReference>
<feature type="active site" description="Charge relay system" evidence="5">
    <location>
        <position position="62"/>
    </location>
</feature>
<dbReference type="InterPro" id="IPR050131">
    <property type="entry name" value="Peptidase_S8_subtilisin-like"/>
</dbReference>
<dbReference type="Gene3D" id="3.40.50.200">
    <property type="entry name" value="Peptidase S8/S53 domain"/>
    <property type="match status" value="1"/>
</dbReference>
<dbReference type="OrthoDB" id="3644449at2"/>
<keyword evidence="2 5" id="KW-0645">Protease</keyword>
<protein>
    <recommendedName>
        <fullName evidence="9">Peptidase S8/S53 domain-containing protein</fullName>
    </recommendedName>
</protein>
<dbReference type="InterPro" id="IPR036852">
    <property type="entry name" value="Peptidase_S8/S53_dom_sf"/>
</dbReference>
<feature type="active site" description="Charge relay system" evidence="5">
    <location>
        <position position="105"/>
    </location>
</feature>
<evidence type="ECO:0000256" key="5">
    <source>
        <dbReference type="PROSITE-ProRule" id="PRU01240"/>
    </source>
</evidence>
<feature type="transmembrane region" description="Helical" evidence="7">
    <location>
        <begin position="400"/>
        <end position="419"/>
    </location>
</feature>
<evidence type="ECO:0000256" key="3">
    <source>
        <dbReference type="ARBA" id="ARBA00022801"/>
    </source>
</evidence>
<evidence type="ECO:0000313" key="10">
    <source>
        <dbReference type="EMBL" id="GEA84900.1"/>
    </source>
</evidence>
<accession>A0A4Y3KPP7</accession>
<evidence type="ECO:0000256" key="4">
    <source>
        <dbReference type="ARBA" id="ARBA00022825"/>
    </source>
</evidence>
<keyword evidence="4 5" id="KW-0720">Serine protease</keyword>
<evidence type="ECO:0000256" key="8">
    <source>
        <dbReference type="SAM" id="SignalP"/>
    </source>
</evidence>
<dbReference type="GO" id="GO:0005615">
    <property type="term" value="C:extracellular space"/>
    <property type="evidence" value="ECO:0007669"/>
    <property type="project" value="TreeGrafter"/>
</dbReference>
<feature type="signal peptide" evidence="8">
    <location>
        <begin position="1"/>
        <end position="26"/>
    </location>
</feature>
<dbReference type="GO" id="GO:0006508">
    <property type="term" value="P:proteolysis"/>
    <property type="evidence" value="ECO:0007669"/>
    <property type="project" value="UniProtKB-KW"/>
</dbReference>
<feature type="chain" id="PRO_5021417350" description="Peptidase S8/S53 domain-containing protein" evidence="8">
    <location>
        <begin position="27"/>
        <end position="449"/>
    </location>
</feature>
<feature type="region of interest" description="Disordered" evidence="6">
    <location>
        <begin position="327"/>
        <end position="394"/>
    </location>
</feature>
<dbReference type="PANTHER" id="PTHR43806:SF11">
    <property type="entry name" value="CEREVISIN-RELATED"/>
    <property type="match status" value="1"/>
</dbReference>
<evidence type="ECO:0000256" key="1">
    <source>
        <dbReference type="ARBA" id="ARBA00011073"/>
    </source>
</evidence>
<feature type="compositionally biased region" description="Low complexity" evidence="6">
    <location>
        <begin position="354"/>
        <end position="394"/>
    </location>
</feature>
<proteinExistence type="inferred from homology"/>
<evidence type="ECO:0000256" key="7">
    <source>
        <dbReference type="SAM" id="Phobius"/>
    </source>
</evidence>
<dbReference type="Proteomes" id="UP000320461">
    <property type="component" value="Unassembled WGS sequence"/>
</dbReference>
<dbReference type="RefSeq" id="WP_141370862.1">
    <property type="nucleotide sequence ID" value="NZ_BJLQ01000022.1"/>
</dbReference>
<dbReference type="PANTHER" id="PTHR43806">
    <property type="entry name" value="PEPTIDASE S8"/>
    <property type="match status" value="1"/>
</dbReference>
<feature type="active site" description="Charge relay system" evidence="5">
    <location>
        <position position="267"/>
    </location>
</feature>
<keyword evidence="3 5" id="KW-0378">Hydrolase</keyword>
<keyword evidence="11" id="KW-1185">Reference proteome</keyword>
<feature type="region of interest" description="Disordered" evidence="6">
    <location>
        <begin position="421"/>
        <end position="449"/>
    </location>
</feature>